<proteinExistence type="predicted"/>
<feature type="compositionally biased region" description="Basic and acidic residues" evidence="1">
    <location>
        <begin position="351"/>
        <end position="361"/>
    </location>
</feature>
<accession>A0A1A7YLL8</accession>
<reference evidence="2" key="2">
    <citation type="submission" date="2016-06" db="EMBL/GenBank/DDBJ databases">
        <title>The genome of a short-lived fish provides insights into sex chromosome evolution and the genetic control of aging.</title>
        <authorList>
            <person name="Reichwald K."/>
            <person name="Felder M."/>
            <person name="Petzold A."/>
            <person name="Koch P."/>
            <person name="Groth M."/>
            <person name="Platzer M."/>
        </authorList>
    </citation>
    <scope>NUCLEOTIDE SEQUENCE</scope>
    <source>
        <tissue evidence="2">Brain</tissue>
    </source>
</reference>
<dbReference type="EMBL" id="HADW01001828">
    <property type="protein sequence ID" value="SBP03228.1"/>
    <property type="molecule type" value="Transcribed_RNA"/>
</dbReference>
<dbReference type="AlphaFoldDB" id="A0A1A7YLL8"/>
<evidence type="ECO:0000313" key="2">
    <source>
        <dbReference type="EMBL" id="SBP31106.1"/>
    </source>
</evidence>
<gene>
    <name evidence="2" type="primary">TGS1</name>
</gene>
<feature type="compositionally biased region" description="Basic and acidic residues" evidence="1">
    <location>
        <begin position="108"/>
        <end position="127"/>
    </location>
</feature>
<feature type="compositionally biased region" description="Polar residues" evidence="1">
    <location>
        <begin position="330"/>
        <end position="350"/>
    </location>
</feature>
<feature type="compositionally biased region" description="Acidic residues" evidence="1">
    <location>
        <begin position="307"/>
        <end position="319"/>
    </location>
</feature>
<feature type="compositionally biased region" description="Basic and acidic residues" evidence="1">
    <location>
        <begin position="142"/>
        <end position="154"/>
    </location>
</feature>
<sequence>MMLERSVVRVLADILLTHRGNQKLDRDSEREREPKPVTDSGQLTVLCRCSRAFVQDRDLYRSDNRLLSQDPAQVQESEEEEEEEELLDGESQLMAEMGLPLAFISSSDQRRGRRTSERKIVTPREDPLQDEDSQVEEEEDEIKNKAGHIEKQSEENQDTGWESYWAQHGESLLWSSWLEKHPEVSEQSTDDPGAVTGPWNDPETIAVWNTHATETYYSYWECYSYWAAQGWTTDHSVCNGNTGEVGATAMQEHRKSDTGSKNQERVTEVDIVSNLLGQNCSLDVCRSGVSDSEADQVCVGVAADTEHPEEELCGSEDPSDGGGSHKRCGGTSQQNTAPLTDCKQANGNQNRENDSRSRTSEKDDDDDDD</sequence>
<protein>
    <submittedName>
        <fullName evidence="2">Trimethylguanosine synthase homolog</fullName>
    </submittedName>
</protein>
<evidence type="ECO:0000256" key="1">
    <source>
        <dbReference type="SAM" id="MobiDB-lite"/>
    </source>
</evidence>
<feature type="non-terminal residue" evidence="2">
    <location>
        <position position="369"/>
    </location>
</feature>
<feature type="compositionally biased region" description="Polar residues" evidence="1">
    <location>
        <begin position="65"/>
        <end position="75"/>
    </location>
</feature>
<feature type="region of interest" description="Disordered" evidence="1">
    <location>
        <begin position="306"/>
        <end position="369"/>
    </location>
</feature>
<organism evidence="2">
    <name type="scientific">Iconisemion striatum</name>
    <dbReference type="NCBI Taxonomy" id="60296"/>
    <lineage>
        <taxon>Eukaryota</taxon>
        <taxon>Metazoa</taxon>
        <taxon>Chordata</taxon>
        <taxon>Craniata</taxon>
        <taxon>Vertebrata</taxon>
        <taxon>Euteleostomi</taxon>
        <taxon>Actinopterygii</taxon>
        <taxon>Neopterygii</taxon>
        <taxon>Teleostei</taxon>
        <taxon>Neoteleostei</taxon>
        <taxon>Acanthomorphata</taxon>
        <taxon>Ovalentaria</taxon>
        <taxon>Atherinomorphae</taxon>
        <taxon>Cyprinodontiformes</taxon>
        <taxon>Nothobranchiidae</taxon>
        <taxon>Iconisemion</taxon>
    </lineage>
</organism>
<feature type="region of interest" description="Disordered" evidence="1">
    <location>
        <begin position="64"/>
        <end position="88"/>
    </location>
</feature>
<dbReference type="EMBL" id="HADX01008874">
    <property type="protein sequence ID" value="SBP31106.1"/>
    <property type="molecule type" value="Transcribed_RNA"/>
</dbReference>
<feature type="compositionally biased region" description="Acidic residues" evidence="1">
    <location>
        <begin position="76"/>
        <end position="88"/>
    </location>
</feature>
<feature type="compositionally biased region" description="Acidic residues" evidence="1">
    <location>
        <begin position="128"/>
        <end position="141"/>
    </location>
</feature>
<feature type="region of interest" description="Disordered" evidence="1">
    <location>
        <begin position="102"/>
        <end position="159"/>
    </location>
</feature>
<reference evidence="2" key="1">
    <citation type="submission" date="2016-05" db="EMBL/GenBank/DDBJ databases">
        <authorList>
            <person name="Lavstsen T."/>
            <person name="Jespersen J.S."/>
        </authorList>
    </citation>
    <scope>NUCLEOTIDE SEQUENCE</scope>
    <source>
        <tissue evidence="2">Brain</tissue>
    </source>
</reference>
<name>A0A1A7YLL8_9TELE</name>